<reference evidence="3" key="1">
    <citation type="submission" date="2022-10" db="EMBL/GenBank/DDBJ databases">
        <title>The complete genomes of actinobacterial strains from the NBC collection.</title>
        <authorList>
            <person name="Joergensen T.S."/>
            <person name="Alvarez Arevalo M."/>
            <person name="Sterndorff E.B."/>
            <person name="Faurdal D."/>
            <person name="Vuksanovic O."/>
            <person name="Mourched A.-S."/>
            <person name="Charusanti P."/>
            <person name="Shaw S."/>
            <person name="Blin K."/>
            <person name="Weber T."/>
        </authorList>
    </citation>
    <scope>NUCLEOTIDE SEQUENCE</scope>
    <source>
        <strain evidence="3">NBC_01393</strain>
    </source>
</reference>
<dbReference type="SUPFAM" id="SSF53335">
    <property type="entry name" value="S-adenosyl-L-methionine-dependent methyltransferases"/>
    <property type="match status" value="1"/>
</dbReference>
<dbReference type="PANTHER" id="PTHR43591">
    <property type="entry name" value="METHYLTRANSFERASE"/>
    <property type="match status" value="1"/>
</dbReference>
<dbReference type="EMBL" id="CP109546">
    <property type="protein sequence ID" value="WTZ06589.1"/>
    <property type="molecule type" value="Genomic_DNA"/>
</dbReference>
<gene>
    <name evidence="2" type="ORF">OG699_00210</name>
    <name evidence="3" type="ORF">OG699_45050</name>
</gene>
<dbReference type="GO" id="GO:0008757">
    <property type="term" value="F:S-adenosylmethionine-dependent methyltransferase activity"/>
    <property type="evidence" value="ECO:0007669"/>
    <property type="project" value="InterPro"/>
</dbReference>
<keyword evidence="3" id="KW-0808">Transferase</keyword>
<organism evidence="3">
    <name type="scientific">Streptomyces sp. NBC_01393</name>
    <dbReference type="NCBI Taxonomy" id="2903851"/>
    <lineage>
        <taxon>Bacteria</taxon>
        <taxon>Bacillati</taxon>
        <taxon>Actinomycetota</taxon>
        <taxon>Actinomycetes</taxon>
        <taxon>Kitasatosporales</taxon>
        <taxon>Streptomycetaceae</taxon>
        <taxon>Streptomyces</taxon>
    </lineage>
</organism>
<evidence type="ECO:0000259" key="1">
    <source>
        <dbReference type="Pfam" id="PF08241"/>
    </source>
</evidence>
<name>A0AAU3IAF3_9ACTN</name>
<accession>A0AAU3IAF3</accession>
<dbReference type="AlphaFoldDB" id="A0AAU3IAF3"/>
<proteinExistence type="predicted"/>
<dbReference type="InterPro" id="IPR013216">
    <property type="entry name" value="Methyltransf_11"/>
</dbReference>
<dbReference type="GO" id="GO:0032259">
    <property type="term" value="P:methylation"/>
    <property type="evidence" value="ECO:0007669"/>
    <property type="project" value="UniProtKB-KW"/>
</dbReference>
<dbReference type="InterPro" id="IPR029063">
    <property type="entry name" value="SAM-dependent_MTases_sf"/>
</dbReference>
<keyword evidence="3" id="KW-0489">Methyltransferase</keyword>
<feature type="domain" description="Methyltransferase type 11" evidence="1">
    <location>
        <begin position="53"/>
        <end position="149"/>
    </location>
</feature>
<dbReference type="Gene3D" id="3.40.50.150">
    <property type="entry name" value="Vaccinia Virus protein VP39"/>
    <property type="match status" value="1"/>
</dbReference>
<protein>
    <submittedName>
        <fullName evidence="3">Methyltransferase domain-containing protein</fullName>
    </submittedName>
</protein>
<evidence type="ECO:0000313" key="2">
    <source>
        <dbReference type="EMBL" id="WTZ06589.1"/>
    </source>
</evidence>
<evidence type="ECO:0000313" key="3">
    <source>
        <dbReference type="EMBL" id="WTZ14497.1"/>
    </source>
</evidence>
<dbReference type="Pfam" id="PF08241">
    <property type="entry name" value="Methyltransf_11"/>
    <property type="match status" value="1"/>
</dbReference>
<sequence length="211" mass="23930">MTEQSFKQSRDVAQFQNWGPTYEDSRIQQIRDRIHQSLVDWVGEQGVRPQNVLDVGCGTGALLRRVGIRFPNAELTGVDVSPSMVETARAKVPEGLPVTFVHGAAEQLPFEDESFDLVVSTICFHHWRSRNEGLAEIQRVLKPGGRVFIADHYAVGWLRPFFAVTRCRDRVHTREELTRMYGAAGLRVDRWKLLDRLAKLPFIHGIGAVKP</sequence>
<dbReference type="CDD" id="cd02440">
    <property type="entry name" value="AdoMet_MTases"/>
    <property type="match status" value="1"/>
</dbReference>
<dbReference type="EMBL" id="CP109546">
    <property type="protein sequence ID" value="WTZ14497.1"/>
    <property type="molecule type" value="Genomic_DNA"/>
</dbReference>